<dbReference type="AlphaFoldDB" id="A0A1G6W1S1"/>
<organism evidence="2 3">
    <name type="scientific">Algoriphagus faecimaris</name>
    <dbReference type="NCBI Taxonomy" id="686796"/>
    <lineage>
        <taxon>Bacteria</taxon>
        <taxon>Pseudomonadati</taxon>
        <taxon>Bacteroidota</taxon>
        <taxon>Cytophagia</taxon>
        <taxon>Cytophagales</taxon>
        <taxon>Cyclobacteriaceae</taxon>
        <taxon>Algoriphagus</taxon>
    </lineage>
</organism>
<feature type="chain" id="PRO_5011792426" evidence="1">
    <location>
        <begin position="20"/>
        <end position="339"/>
    </location>
</feature>
<feature type="signal peptide" evidence="1">
    <location>
        <begin position="1"/>
        <end position="19"/>
    </location>
</feature>
<dbReference type="Pfam" id="PF11751">
    <property type="entry name" value="PorP_SprF"/>
    <property type="match status" value="1"/>
</dbReference>
<dbReference type="Proteomes" id="UP000199060">
    <property type="component" value="Unassembled WGS sequence"/>
</dbReference>
<name>A0A1G6W1S1_9BACT</name>
<sequence length="339" mass="37696">MKGVITVILVLLGSLSLMAQDIQYSQFYANPLYLNPAMAGSTGLSRIGLSFRNQWPGIDQSFLAFTVYGDHYFESINSGLGIRVSGTRDSFTQSQQTEIHLNYSYRLKLGEDRFFQFGAQGGLMMRDALFDGVILGDQLDIDRGVIIGQPGDGFEGESILRSADLNVGGLYSGKNIWLGVAAFHLLEPPISYFDVEANSLPVRWALHGGYRWNLAPGNINDFFNNTDQERSFALAFNYKAQGEFSQLDLGGEFFFEPLALGLWYRGFPTKYSLPNNESLIAVIGLVLESGLELGYSFDFSVSRLGQSMTGGSHELTVRYIFSSKGPKDRYLQSIPSFRF</sequence>
<dbReference type="OrthoDB" id="1186563at2"/>
<keyword evidence="3" id="KW-1185">Reference proteome</keyword>
<evidence type="ECO:0000256" key="1">
    <source>
        <dbReference type="SAM" id="SignalP"/>
    </source>
</evidence>
<dbReference type="NCBIfam" id="TIGR03519">
    <property type="entry name" value="T9SS_PorP_fam"/>
    <property type="match status" value="1"/>
</dbReference>
<keyword evidence="1" id="KW-0732">Signal</keyword>
<evidence type="ECO:0000313" key="3">
    <source>
        <dbReference type="Proteomes" id="UP000199060"/>
    </source>
</evidence>
<gene>
    <name evidence="2" type="ORF">SAMN04488104_103945</name>
</gene>
<protein>
    <submittedName>
        <fullName evidence="2">Type IX secretion system membrane protein, PorP/SprF family</fullName>
    </submittedName>
</protein>
<dbReference type="EMBL" id="FNAC01000039">
    <property type="protein sequence ID" value="SDD58985.1"/>
    <property type="molecule type" value="Genomic_DNA"/>
</dbReference>
<reference evidence="3" key="1">
    <citation type="submission" date="2016-10" db="EMBL/GenBank/DDBJ databases">
        <authorList>
            <person name="Varghese N."/>
            <person name="Submissions S."/>
        </authorList>
    </citation>
    <scope>NUCLEOTIDE SEQUENCE [LARGE SCALE GENOMIC DNA]</scope>
    <source>
        <strain evidence="3">DSM 23095</strain>
    </source>
</reference>
<evidence type="ECO:0000313" key="2">
    <source>
        <dbReference type="EMBL" id="SDD58985.1"/>
    </source>
</evidence>
<accession>A0A1G6W1S1</accession>
<dbReference type="STRING" id="686796.SAMN04488104_103945"/>
<dbReference type="InterPro" id="IPR019861">
    <property type="entry name" value="PorP/SprF_Bacteroidetes"/>
</dbReference>
<dbReference type="RefSeq" id="WP_087940736.1">
    <property type="nucleotide sequence ID" value="NZ_FNAC01000039.1"/>
</dbReference>
<proteinExistence type="predicted"/>